<name>A0ABZ2BTG1_9RHOB</name>
<evidence type="ECO:0000313" key="1">
    <source>
        <dbReference type="EMBL" id="WVX49321.1"/>
    </source>
</evidence>
<protein>
    <submittedName>
        <fullName evidence="1">Uncharacterized protein</fullName>
    </submittedName>
</protein>
<dbReference type="Proteomes" id="UP001318682">
    <property type="component" value="Chromosome"/>
</dbReference>
<organism evidence="1 2">
    <name type="scientific">Roseobacter fucihabitans</name>
    <dbReference type="NCBI Taxonomy" id="1537242"/>
    <lineage>
        <taxon>Bacteria</taxon>
        <taxon>Pseudomonadati</taxon>
        <taxon>Pseudomonadota</taxon>
        <taxon>Alphaproteobacteria</taxon>
        <taxon>Rhodobacterales</taxon>
        <taxon>Roseobacteraceae</taxon>
        <taxon>Roseobacter</taxon>
    </lineage>
</organism>
<gene>
    <name evidence="1" type="ORF">ROLI_024130</name>
</gene>
<dbReference type="RefSeq" id="WP_187429668.1">
    <property type="nucleotide sequence ID" value="NZ_CP143423.1"/>
</dbReference>
<dbReference type="EMBL" id="CP143423">
    <property type="protein sequence ID" value="WVX49321.1"/>
    <property type="molecule type" value="Genomic_DNA"/>
</dbReference>
<reference evidence="2" key="1">
    <citation type="submission" date="2024-01" db="EMBL/GenBank/DDBJ databases">
        <title>Roseobacter fucihabitans sp. nov., isolated from the brown alga Fucus spiralis.</title>
        <authorList>
            <person name="Hahnke S."/>
            <person name="Berger M."/>
            <person name="Schlingloff A."/>
            <person name="Athale I."/>
            <person name="Neumann-Schaal M."/>
            <person name="Adenaya A."/>
            <person name="Poehlein A."/>
            <person name="Daniel R."/>
            <person name="Pertersen J."/>
            <person name="Brinkhoff T."/>
        </authorList>
    </citation>
    <scope>NUCLEOTIDE SEQUENCE [LARGE SCALE GENOMIC DNA]</scope>
    <source>
        <strain evidence="2">B14</strain>
    </source>
</reference>
<evidence type="ECO:0000313" key="2">
    <source>
        <dbReference type="Proteomes" id="UP001318682"/>
    </source>
</evidence>
<proteinExistence type="predicted"/>
<sequence length="97" mass="11487">MNDRENETQRGRVEKLKDFPEFGNVAEILEDPPAHWPWGDIWEFHDLILAQGLRNQHFGNRLLNAKDARVSIAMKPWHPDPPWQWQIDPHSKTSPRE</sequence>
<keyword evidence="2" id="KW-1185">Reference proteome</keyword>
<accession>A0ABZ2BTG1</accession>